<dbReference type="InterPro" id="IPR015946">
    <property type="entry name" value="KH_dom-like_a/b"/>
</dbReference>
<dbReference type="Gene3D" id="3.30.300.20">
    <property type="match status" value="1"/>
</dbReference>
<protein>
    <recommendedName>
        <fullName evidence="2">Ribosome-binding factor A</fullName>
    </recommendedName>
</protein>
<organism evidence="3 4">
    <name type="scientific">Aminithiophilus ramosus</name>
    <dbReference type="NCBI Taxonomy" id="3029084"/>
    <lineage>
        <taxon>Bacteria</taxon>
        <taxon>Thermotogati</taxon>
        <taxon>Synergistota</taxon>
        <taxon>Synergistia</taxon>
        <taxon>Synergistales</taxon>
        <taxon>Aminithiophilaceae</taxon>
        <taxon>Aminithiophilus</taxon>
    </lineage>
</organism>
<sequence length="124" mass="14210">MATFRIERINKELLRVINDLLHKDIKNETAREAILTEVTCSKDLGHAKIYFITLDPERRTIVQGALTNVAGQIRSHLGKVLRLRVIPELHFLVDFAEEKARKMDCLLDSIHKDGRTPVDEESAH</sequence>
<dbReference type="InterPro" id="IPR020053">
    <property type="entry name" value="Ribosome-bd_factorA_CS"/>
</dbReference>
<keyword evidence="1 2" id="KW-0690">Ribosome biogenesis</keyword>
<dbReference type="PROSITE" id="PS01319">
    <property type="entry name" value="RBFA"/>
    <property type="match status" value="1"/>
</dbReference>
<keyword evidence="2" id="KW-0963">Cytoplasm</keyword>
<comment type="subunit">
    <text evidence="2">Monomer. Binds 30S ribosomal subunits, but not 50S ribosomal subunits or 70S ribosomes.</text>
</comment>
<evidence type="ECO:0000256" key="2">
    <source>
        <dbReference type="HAMAP-Rule" id="MF_00003"/>
    </source>
</evidence>
<dbReference type="KEGG" id="aram:KAR29_07230"/>
<dbReference type="PANTHER" id="PTHR33515:SF1">
    <property type="entry name" value="RIBOSOME-BINDING FACTOR A, CHLOROPLASTIC-RELATED"/>
    <property type="match status" value="1"/>
</dbReference>
<dbReference type="SUPFAM" id="SSF89919">
    <property type="entry name" value="Ribosome-binding factor A, RbfA"/>
    <property type="match status" value="1"/>
</dbReference>
<dbReference type="AlphaFoldDB" id="A0A9Q7AAF8"/>
<dbReference type="PANTHER" id="PTHR33515">
    <property type="entry name" value="RIBOSOME-BINDING FACTOR A, CHLOROPLASTIC-RELATED"/>
    <property type="match status" value="1"/>
</dbReference>
<accession>A0A9Q7AAF8</accession>
<gene>
    <name evidence="2 3" type="primary">rbfA</name>
    <name evidence="3" type="ORF">KAR29_07230</name>
</gene>
<dbReference type="GO" id="GO:0030490">
    <property type="term" value="P:maturation of SSU-rRNA"/>
    <property type="evidence" value="ECO:0007669"/>
    <property type="project" value="UniProtKB-UniRule"/>
</dbReference>
<dbReference type="HAMAP" id="MF_00003">
    <property type="entry name" value="RbfA"/>
    <property type="match status" value="1"/>
</dbReference>
<evidence type="ECO:0000256" key="1">
    <source>
        <dbReference type="ARBA" id="ARBA00022517"/>
    </source>
</evidence>
<dbReference type="Proteomes" id="UP000671879">
    <property type="component" value="Chromosome"/>
</dbReference>
<keyword evidence="4" id="KW-1185">Reference proteome</keyword>
<dbReference type="EMBL" id="CP072943">
    <property type="protein sequence ID" value="QTX31199.1"/>
    <property type="molecule type" value="Genomic_DNA"/>
</dbReference>
<name>A0A9Q7AAF8_9BACT</name>
<dbReference type="RefSeq" id="WP_274372343.1">
    <property type="nucleotide sequence ID" value="NZ_CP072943.1"/>
</dbReference>
<proteinExistence type="inferred from homology"/>
<reference evidence="4" key="1">
    <citation type="submission" date="2021-04" db="EMBL/GenBank/DDBJ databases">
        <title>A novel Synergistetes isolate from a pyrite-forming mixed culture.</title>
        <authorList>
            <person name="Bunk B."/>
            <person name="Sproer C."/>
            <person name="Spring S."/>
            <person name="Pester M."/>
        </authorList>
    </citation>
    <scope>NUCLEOTIDE SEQUENCE [LARGE SCALE GENOMIC DNA]</scope>
    <source>
        <strain evidence="4">J.5.4.2-T.3.5.2</strain>
    </source>
</reference>
<dbReference type="Pfam" id="PF02033">
    <property type="entry name" value="RBFA"/>
    <property type="match status" value="1"/>
</dbReference>
<comment type="similarity">
    <text evidence="2">Belongs to the RbfA family.</text>
</comment>
<dbReference type="InterPro" id="IPR023799">
    <property type="entry name" value="RbfA_dom_sf"/>
</dbReference>
<dbReference type="NCBIfam" id="TIGR00082">
    <property type="entry name" value="rbfA"/>
    <property type="match status" value="1"/>
</dbReference>
<dbReference type="GO" id="GO:0005829">
    <property type="term" value="C:cytosol"/>
    <property type="evidence" value="ECO:0007669"/>
    <property type="project" value="TreeGrafter"/>
</dbReference>
<comment type="subcellular location">
    <subcellularLocation>
        <location evidence="2">Cytoplasm</location>
    </subcellularLocation>
</comment>
<comment type="function">
    <text evidence="2">One of several proteins that assist in the late maturation steps of the functional core of the 30S ribosomal subunit. Associates with free 30S ribosomal subunits (but not with 30S subunits that are part of 70S ribosomes or polysomes). Required for efficient processing of 16S rRNA. May interact with the 5'-terminal helix region of 16S rRNA.</text>
</comment>
<dbReference type="InterPro" id="IPR000238">
    <property type="entry name" value="RbfA"/>
</dbReference>
<evidence type="ECO:0000313" key="4">
    <source>
        <dbReference type="Proteomes" id="UP000671879"/>
    </source>
</evidence>
<evidence type="ECO:0000313" key="3">
    <source>
        <dbReference type="EMBL" id="QTX31199.1"/>
    </source>
</evidence>
<dbReference type="GO" id="GO:0043024">
    <property type="term" value="F:ribosomal small subunit binding"/>
    <property type="evidence" value="ECO:0007669"/>
    <property type="project" value="TreeGrafter"/>
</dbReference>